<accession>A0ABP0Z0K1</accession>
<gene>
    <name evidence="1" type="ORF">CITCOLO1_LOCUS18411</name>
</gene>
<reference evidence="1 2" key="1">
    <citation type="submission" date="2024-03" db="EMBL/GenBank/DDBJ databases">
        <authorList>
            <person name="Gkanogiannis A."/>
            <person name="Becerra Lopez-Lavalle L."/>
        </authorList>
    </citation>
    <scope>NUCLEOTIDE SEQUENCE [LARGE SCALE GENOMIC DNA]</scope>
</reference>
<keyword evidence="2" id="KW-1185">Reference proteome</keyword>
<dbReference type="EMBL" id="OZ021741">
    <property type="protein sequence ID" value="CAK9326079.1"/>
    <property type="molecule type" value="Genomic_DNA"/>
</dbReference>
<name>A0ABP0Z0K1_9ROSI</name>
<dbReference type="Proteomes" id="UP001642487">
    <property type="component" value="Chromosome 7"/>
</dbReference>
<sequence>MKLTSFDKLIERTCGSIKNVRLWCEPDQKPGGSTGNSSMAPDAAEIQLKSPNWLFGQRKYEESSPGSKGVSHEVAVCTTEDNIKIDGFCDLNKLSSSENFNDEEIFQ</sequence>
<evidence type="ECO:0000313" key="1">
    <source>
        <dbReference type="EMBL" id="CAK9326079.1"/>
    </source>
</evidence>
<organism evidence="1 2">
    <name type="scientific">Citrullus colocynthis</name>
    <name type="common">colocynth</name>
    <dbReference type="NCBI Taxonomy" id="252529"/>
    <lineage>
        <taxon>Eukaryota</taxon>
        <taxon>Viridiplantae</taxon>
        <taxon>Streptophyta</taxon>
        <taxon>Embryophyta</taxon>
        <taxon>Tracheophyta</taxon>
        <taxon>Spermatophyta</taxon>
        <taxon>Magnoliopsida</taxon>
        <taxon>eudicotyledons</taxon>
        <taxon>Gunneridae</taxon>
        <taxon>Pentapetalae</taxon>
        <taxon>rosids</taxon>
        <taxon>fabids</taxon>
        <taxon>Cucurbitales</taxon>
        <taxon>Cucurbitaceae</taxon>
        <taxon>Benincaseae</taxon>
        <taxon>Citrullus</taxon>
    </lineage>
</organism>
<feature type="non-terminal residue" evidence="1">
    <location>
        <position position="1"/>
    </location>
</feature>
<proteinExistence type="predicted"/>
<protein>
    <submittedName>
        <fullName evidence="1">Uncharacterized protein</fullName>
    </submittedName>
</protein>
<evidence type="ECO:0000313" key="2">
    <source>
        <dbReference type="Proteomes" id="UP001642487"/>
    </source>
</evidence>